<feature type="transmembrane region" description="Helical" evidence="2">
    <location>
        <begin position="16"/>
        <end position="44"/>
    </location>
</feature>
<organism evidence="3 4">
    <name type="scientific">Burkholderia mayonis</name>
    <dbReference type="NCBI Taxonomy" id="1385591"/>
    <lineage>
        <taxon>Bacteria</taxon>
        <taxon>Pseudomonadati</taxon>
        <taxon>Pseudomonadota</taxon>
        <taxon>Betaproteobacteria</taxon>
        <taxon>Burkholderiales</taxon>
        <taxon>Burkholderiaceae</taxon>
        <taxon>Burkholderia</taxon>
        <taxon>pseudomallei group</taxon>
    </lineage>
</organism>
<dbReference type="RefSeq" id="WP_066492543.1">
    <property type="nucleotide sequence ID" value="NZ_CP013389.1"/>
</dbReference>
<gene>
    <name evidence="3" type="ORF">WS71_22900</name>
</gene>
<name>A0A1B4G2G7_9BURK</name>
<keyword evidence="2" id="KW-0812">Transmembrane</keyword>
<protein>
    <submittedName>
        <fullName evidence="3">Uncharacterized protein</fullName>
    </submittedName>
</protein>
<reference evidence="3 4" key="1">
    <citation type="submission" date="2015-12" db="EMBL/GenBank/DDBJ databases">
        <title>Diversity of Burkholderia near neighbor genomes.</title>
        <authorList>
            <person name="Sahl J."/>
            <person name="Wagner D."/>
            <person name="Keim P."/>
        </authorList>
    </citation>
    <scope>NUCLEOTIDE SEQUENCE [LARGE SCALE GENOMIC DNA]</scope>
    <source>
        <strain evidence="3 4">BDU8</strain>
    </source>
</reference>
<accession>A0A1B4G2G7</accession>
<keyword evidence="2" id="KW-0472">Membrane</keyword>
<dbReference type="AlphaFoldDB" id="A0A1B4G2G7"/>
<sequence>MLKSLFSGAFKSPFKLLAVCLVLYVATTSILVSLFLVIAAFHYVKNNAKKAPRSSERDTTDSRDVEETAQHANRDQGATAHSSAKAAQAPQRQYAKSAVVIPMKAPSNQTTANSLKTGTK</sequence>
<feature type="compositionally biased region" description="Low complexity" evidence="1">
    <location>
        <begin position="78"/>
        <end position="89"/>
    </location>
</feature>
<evidence type="ECO:0000313" key="4">
    <source>
        <dbReference type="Proteomes" id="UP000067711"/>
    </source>
</evidence>
<evidence type="ECO:0000313" key="3">
    <source>
        <dbReference type="EMBL" id="AOJ10093.1"/>
    </source>
</evidence>
<dbReference type="Proteomes" id="UP000067711">
    <property type="component" value="Chromosome 1"/>
</dbReference>
<dbReference type="EMBL" id="CP013389">
    <property type="protein sequence ID" value="AOJ10093.1"/>
    <property type="molecule type" value="Genomic_DNA"/>
</dbReference>
<evidence type="ECO:0000256" key="2">
    <source>
        <dbReference type="SAM" id="Phobius"/>
    </source>
</evidence>
<feature type="compositionally biased region" description="Polar residues" evidence="1">
    <location>
        <begin position="106"/>
        <end position="120"/>
    </location>
</feature>
<proteinExistence type="predicted"/>
<feature type="region of interest" description="Disordered" evidence="1">
    <location>
        <begin position="48"/>
        <end position="120"/>
    </location>
</feature>
<keyword evidence="2" id="KW-1133">Transmembrane helix</keyword>
<evidence type="ECO:0000256" key="1">
    <source>
        <dbReference type="SAM" id="MobiDB-lite"/>
    </source>
</evidence>
<feature type="compositionally biased region" description="Basic and acidic residues" evidence="1">
    <location>
        <begin position="53"/>
        <end position="74"/>
    </location>
</feature>